<dbReference type="eggNOG" id="ENOG502Z86E">
    <property type="taxonomic scope" value="Bacteria"/>
</dbReference>
<evidence type="ECO:0008006" key="4">
    <source>
        <dbReference type="Google" id="ProtNLM"/>
    </source>
</evidence>
<dbReference type="PROSITE" id="PS51257">
    <property type="entry name" value="PROKAR_LIPOPROTEIN"/>
    <property type="match status" value="1"/>
</dbReference>
<gene>
    <name evidence="2" type="ORF">JCM7686_0587</name>
</gene>
<evidence type="ECO:0000256" key="1">
    <source>
        <dbReference type="SAM" id="SignalP"/>
    </source>
</evidence>
<keyword evidence="3" id="KW-1185">Reference proteome</keyword>
<accession>S5YR15</accession>
<sequence length="360" mass="38542">MALPVRAGRLRPSLIAACLGVALVSACSDNPATTASAPITAAAPAPRPNTTALDKAALRRQRAADTKAANAAAQAAAATPASQNMRGYLANIQDALLQKGKMRTDDGSALGPLTVEQLVNNFVEVALYDEYSREGGKLIPRATPAPLRRWEVPVRMDITYGASVNPVQRARDRKDIAAYASRLQQVSGHPVSVTEGQGNFHVLILSEDERRAFGPRLNALVPGIPAADVQALADLAPQNYCTVFAYSRGKSAHYVQAVALIRSELPQKMRISCYHEELSQGLGLANDSPTARPSIFNDDEEFALLTRHDELLLKMLYDPRLRPGMSEAEARPVLTQIATELLAAEYQNTPALVATAAGAS</sequence>
<dbReference type="Pfam" id="PF11150">
    <property type="entry name" value="DUF2927"/>
    <property type="match status" value="1"/>
</dbReference>
<proteinExistence type="predicted"/>
<dbReference type="InterPro" id="IPR021323">
    <property type="entry name" value="DUF2927"/>
</dbReference>
<reference evidence="2 3" key="1">
    <citation type="journal article" date="2014" name="BMC Genomics">
        <title>Architecture and functions of a multipartite genome of the methylotrophic bacterium Paracoccus aminophilus JCM 7686, containing primary and secondary chromids.</title>
        <authorList>
            <person name="Dziewit L."/>
            <person name="Czarnecki J."/>
            <person name="Wibberg D."/>
            <person name="Radlinska M."/>
            <person name="Mrozek P."/>
            <person name="Szymczak M."/>
            <person name="Schluter A."/>
            <person name="Puhler A."/>
            <person name="Bartosik D."/>
        </authorList>
    </citation>
    <scope>NUCLEOTIDE SEQUENCE [LARGE SCALE GENOMIC DNA]</scope>
    <source>
        <strain evidence="2">JCM 7686</strain>
    </source>
</reference>
<evidence type="ECO:0000313" key="3">
    <source>
        <dbReference type="Proteomes" id="UP000015480"/>
    </source>
</evidence>
<keyword evidence="1" id="KW-0732">Signal</keyword>
<dbReference type="Proteomes" id="UP000015480">
    <property type="component" value="Chromosome"/>
</dbReference>
<dbReference type="PATRIC" id="fig|1367847.3.peg.538"/>
<evidence type="ECO:0000313" key="2">
    <source>
        <dbReference type="EMBL" id="AGT07696.1"/>
    </source>
</evidence>
<feature type="chain" id="PRO_5004534801" description="DUF2927 domain-containing protein" evidence="1">
    <location>
        <begin position="29"/>
        <end position="360"/>
    </location>
</feature>
<protein>
    <recommendedName>
        <fullName evidence="4">DUF2927 domain-containing protein</fullName>
    </recommendedName>
</protein>
<feature type="signal peptide" evidence="1">
    <location>
        <begin position="1"/>
        <end position="28"/>
    </location>
</feature>
<dbReference type="EMBL" id="CP006650">
    <property type="protein sequence ID" value="AGT07696.1"/>
    <property type="molecule type" value="Genomic_DNA"/>
</dbReference>
<dbReference type="STRING" id="1367847.JCM7686_0587"/>
<name>S5YR15_PARAH</name>
<dbReference type="HOGENOM" id="CLU_065792_0_0_5"/>
<dbReference type="AlphaFoldDB" id="S5YR15"/>
<organism evidence="2 3">
    <name type="scientific">Paracoccus aminophilus JCM 7686</name>
    <dbReference type="NCBI Taxonomy" id="1367847"/>
    <lineage>
        <taxon>Bacteria</taxon>
        <taxon>Pseudomonadati</taxon>
        <taxon>Pseudomonadota</taxon>
        <taxon>Alphaproteobacteria</taxon>
        <taxon>Rhodobacterales</taxon>
        <taxon>Paracoccaceae</taxon>
        <taxon>Paracoccus</taxon>
    </lineage>
</organism>
<dbReference type="KEGG" id="pami:JCM7686_0587"/>